<gene>
    <name evidence="8" type="ORF">GCM10025862_01540</name>
</gene>
<organism evidence="8 9">
    <name type="scientific">Arsenicicoccus piscis</name>
    <dbReference type="NCBI Taxonomy" id="673954"/>
    <lineage>
        <taxon>Bacteria</taxon>
        <taxon>Bacillati</taxon>
        <taxon>Actinomycetota</taxon>
        <taxon>Actinomycetes</taxon>
        <taxon>Micrococcales</taxon>
        <taxon>Intrasporangiaceae</taxon>
        <taxon>Arsenicicoccus</taxon>
    </lineage>
</organism>
<comment type="similarity">
    <text evidence="4">Belongs to the cytochrome b5 family.</text>
</comment>
<protein>
    <recommendedName>
        <fullName evidence="7">Cytochrome b5 heme-binding domain-containing protein</fullName>
    </recommendedName>
</protein>
<evidence type="ECO:0000256" key="5">
    <source>
        <dbReference type="SAM" id="MobiDB-lite"/>
    </source>
</evidence>
<dbReference type="Pfam" id="PF00173">
    <property type="entry name" value="Cyt-b5"/>
    <property type="match status" value="1"/>
</dbReference>
<accession>A0ABQ6HHU6</accession>
<evidence type="ECO:0000256" key="1">
    <source>
        <dbReference type="ARBA" id="ARBA00022617"/>
    </source>
</evidence>
<dbReference type="Gene3D" id="3.10.120.10">
    <property type="entry name" value="Cytochrome b5-like heme/steroid binding domain"/>
    <property type="match status" value="1"/>
</dbReference>
<reference evidence="9" key="1">
    <citation type="journal article" date="2019" name="Int. J. Syst. Evol. Microbiol.">
        <title>The Global Catalogue of Microorganisms (GCM) 10K type strain sequencing project: providing services to taxonomists for standard genome sequencing and annotation.</title>
        <authorList>
            <consortium name="The Broad Institute Genomics Platform"/>
            <consortium name="The Broad Institute Genome Sequencing Center for Infectious Disease"/>
            <person name="Wu L."/>
            <person name="Ma J."/>
        </authorList>
    </citation>
    <scope>NUCLEOTIDE SEQUENCE [LARGE SCALE GENOMIC DNA]</scope>
    <source>
        <strain evidence="9">NBRC 105830</strain>
    </source>
</reference>
<keyword evidence="6" id="KW-0472">Membrane</keyword>
<dbReference type="RefSeq" id="WP_241443698.1">
    <property type="nucleotide sequence ID" value="NZ_BSUJ01000001.1"/>
</dbReference>
<feature type="transmembrane region" description="Helical" evidence="6">
    <location>
        <begin position="111"/>
        <end position="134"/>
    </location>
</feature>
<evidence type="ECO:0000259" key="7">
    <source>
        <dbReference type="PROSITE" id="PS50255"/>
    </source>
</evidence>
<dbReference type="SMART" id="SM01117">
    <property type="entry name" value="Cyt-b5"/>
    <property type="match status" value="1"/>
</dbReference>
<keyword evidence="1" id="KW-0349">Heme</keyword>
<keyword evidence="9" id="KW-1185">Reference proteome</keyword>
<keyword evidence="3" id="KW-0408">Iron</keyword>
<dbReference type="InterPro" id="IPR036400">
    <property type="entry name" value="Cyt_B5-like_heme/steroid_sf"/>
</dbReference>
<dbReference type="SUPFAM" id="SSF55856">
    <property type="entry name" value="Cytochrome b5-like heme/steroid binding domain"/>
    <property type="match status" value="1"/>
</dbReference>
<evidence type="ECO:0000256" key="2">
    <source>
        <dbReference type="ARBA" id="ARBA00022723"/>
    </source>
</evidence>
<dbReference type="PANTHER" id="PTHR19359">
    <property type="entry name" value="CYTOCHROME B5"/>
    <property type="match status" value="1"/>
</dbReference>
<evidence type="ECO:0000256" key="3">
    <source>
        <dbReference type="ARBA" id="ARBA00023004"/>
    </source>
</evidence>
<feature type="transmembrane region" description="Helical" evidence="6">
    <location>
        <begin position="16"/>
        <end position="38"/>
    </location>
</feature>
<keyword evidence="6" id="KW-1133">Transmembrane helix</keyword>
<evidence type="ECO:0000313" key="9">
    <source>
        <dbReference type="Proteomes" id="UP001157109"/>
    </source>
</evidence>
<dbReference type="InterPro" id="IPR019251">
    <property type="entry name" value="DUF2231_TM"/>
</dbReference>
<proteinExistence type="inferred from homology"/>
<feature type="transmembrane region" description="Helical" evidence="6">
    <location>
        <begin position="45"/>
        <end position="63"/>
    </location>
</feature>
<sequence>MESLFDTFLGLPLHPLVVHAAVVLLPLSALSLVAAFLVPAWRRRAAGPTVIGVVVAAASTLIAKESGEALARHQGVPFEHAEWADRLVPVAGILMLVALLWYAAQRTDHGTVALVSGVVMTILALAATVLVGLVGHSGAQAVWGDTAAASSGGSGSSATPTSGSTSTPTGTASPTAAASTTSYTLAQVATHKTASSCWTTIDRKVYDLTSWINDHPGGPAPIEGLCGTDGSAAFTAQHGSDAKPHQRLAGFQIGVLAG</sequence>
<dbReference type="EMBL" id="BSUJ01000001">
    <property type="protein sequence ID" value="GMA18133.1"/>
    <property type="molecule type" value="Genomic_DNA"/>
</dbReference>
<keyword evidence="2" id="KW-0479">Metal-binding</keyword>
<feature type="domain" description="Cytochrome b5 heme-binding" evidence="7">
    <location>
        <begin position="180"/>
        <end position="257"/>
    </location>
</feature>
<evidence type="ECO:0000313" key="8">
    <source>
        <dbReference type="EMBL" id="GMA18133.1"/>
    </source>
</evidence>
<feature type="transmembrane region" description="Helical" evidence="6">
    <location>
        <begin position="83"/>
        <end position="104"/>
    </location>
</feature>
<keyword evidence="6" id="KW-0812">Transmembrane</keyword>
<feature type="region of interest" description="Disordered" evidence="5">
    <location>
        <begin position="149"/>
        <end position="176"/>
    </location>
</feature>
<dbReference type="Pfam" id="PF09990">
    <property type="entry name" value="DUF2231"/>
    <property type="match status" value="1"/>
</dbReference>
<dbReference type="InterPro" id="IPR050668">
    <property type="entry name" value="Cytochrome_b5"/>
</dbReference>
<comment type="caution">
    <text evidence="8">The sequence shown here is derived from an EMBL/GenBank/DDBJ whole genome shotgun (WGS) entry which is preliminary data.</text>
</comment>
<dbReference type="Proteomes" id="UP001157109">
    <property type="component" value="Unassembled WGS sequence"/>
</dbReference>
<evidence type="ECO:0000256" key="4">
    <source>
        <dbReference type="ARBA" id="ARBA00038168"/>
    </source>
</evidence>
<dbReference type="InterPro" id="IPR001199">
    <property type="entry name" value="Cyt_B5-like_heme/steroid-bd"/>
</dbReference>
<dbReference type="PROSITE" id="PS50255">
    <property type="entry name" value="CYTOCHROME_B5_2"/>
    <property type="match status" value="1"/>
</dbReference>
<name>A0ABQ6HHU6_9MICO</name>
<evidence type="ECO:0000256" key="6">
    <source>
        <dbReference type="SAM" id="Phobius"/>
    </source>
</evidence>